<dbReference type="PROSITE" id="PS01229">
    <property type="entry name" value="COF_2"/>
    <property type="match status" value="1"/>
</dbReference>
<dbReference type="EMBL" id="JAOQJV010000002">
    <property type="protein sequence ID" value="MCU6699284.1"/>
    <property type="molecule type" value="Genomic_DNA"/>
</dbReference>
<dbReference type="Gene3D" id="3.40.50.1000">
    <property type="entry name" value="HAD superfamily/HAD-like"/>
    <property type="match status" value="1"/>
</dbReference>
<dbReference type="NCBIfam" id="TIGR01484">
    <property type="entry name" value="HAD-SF-IIB"/>
    <property type="match status" value="1"/>
</dbReference>
<dbReference type="InterPro" id="IPR000150">
    <property type="entry name" value="Cof"/>
</dbReference>
<proteinExistence type="predicted"/>
<dbReference type="Proteomes" id="UP001207605">
    <property type="component" value="Unassembled WGS sequence"/>
</dbReference>
<sequence>MKRNIKMIGFDLDGTLLNSNKEISDYTRDVMREAVEQGVIILPATGRPLTGIPKPVMALPGIRYAVTANGARVVDVQEDKVLHEALLPYEKGKELLEIFAKYDTYREVYYEGFGYATADMVERIEEYMPIKPMIEYMRTTRRRVPDVEAMFHEKKMAVDKLQALFRDTETRDLAMKEVKEKVQGAAVTSALGNNIEANGEDAQKGIALLKLGEILGIKKDEIMAFGDGSNDMDMIRRVGFGVAMENGIDEIKEAADYITVTNDEHGVAKAIEKFVLR</sequence>
<organism evidence="1 2">
    <name type="scientific">Dorea ammoniilytica</name>
    <dbReference type="NCBI Taxonomy" id="2981788"/>
    <lineage>
        <taxon>Bacteria</taxon>
        <taxon>Bacillati</taxon>
        <taxon>Bacillota</taxon>
        <taxon>Clostridia</taxon>
        <taxon>Lachnospirales</taxon>
        <taxon>Lachnospiraceae</taxon>
        <taxon>Dorea</taxon>
    </lineage>
</organism>
<dbReference type="Gene3D" id="3.30.1240.10">
    <property type="match status" value="1"/>
</dbReference>
<dbReference type="InterPro" id="IPR036412">
    <property type="entry name" value="HAD-like_sf"/>
</dbReference>
<dbReference type="NCBIfam" id="TIGR00099">
    <property type="entry name" value="Cof-subfamily"/>
    <property type="match status" value="1"/>
</dbReference>
<comment type="caution">
    <text evidence="1">The sequence shown here is derived from an EMBL/GenBank/DDBJ whole genome shotgun (WGS) entry which is preliminary data.</text>
</comment>
<dbReference type="PANTHER" id="PTHR10000">
    <property type="entry name" value="PHOSPHOSERINE PHOSPHATASE"/>
    <property type="match status" value="1"/>
</dbReference>
<evidence type="ECO:0000313" key="2">
    <source>
        <dbReference type="Proteomes" id="UP001207605"/>
    </source>
</evidence>
<dbReference type="SFLD" id="SFLDG01140">
    <property type="entry name" value="C2.B:_Phosphomannomutase_and_P"/>
    <property type="match status" value="1"/>
</dbReference>
<dbReference type="SFLD" id="SFLDS00003">
    <property type="entry name" value="Haloacid_Dehalogenase"/>
    <property type="match status" value="1"/>
</dbReference>
<dbReference type="Pfam" id="PF08282">
    <property type="entry name" value="Hydrolase_3"/>
    <property type="match status" value="1"/>
</dbReference>
<protein>
    <submittedName>
        <fullName evidence="1">Cof-type HAD-IIB family hydrolase</fullName>
    </submittedName>
</protein>
<dbReference type="CDD" id="cd07516">
    <property type="entry name" value="HAD_Pase"/>
    <property type="match status" value="1"/>
</dbReference>
<keyword evidence="1" id="KW-0378">Hydrolase</keyword>
<dbReference type="InterPro" id="IPR006379">
    <property type="entry name" value="HAD-SF_hydro_IIB"/>
</dbReference>
<accession>A0ABT2S3W6</accession>
<dbReference type="PANTHER" id="PTHR10000:SF55">
    <property type="entry name" value="5-AMINO-6-(5-PHOSPHO-D-RIBITYLAMINO)URACIL PHOSPHATASE YCSE"/>
    <property type="match status" value="1"/>
</dbReference>
<gene>
    <name evidence="1" type="ORF">OCV65_03395</name>
</gene>
<dbReference type="SUPFAM" id="SSF56784">
    <property type="entry name" value="HAD-like"/>
    <property type="match status" value="1"/>
</dbReference>
<evidence type="ECO:0000313" key="1">
    <source>
        <dbReference type="EMBL" id="MCU6699284.1"/>
    </source>
</evidence>
<dbReference type="GO" id="GO:0016787">
    <property type="term" value="F:hydrolase activity"/>
    <property type="evidence" value="ECO:0007669"/>
    <property type="project" value="UniProtKB-KW"/>
</dbReference>
<name>A0ABT2S3W6_9FIRM</name>
<reference evidence="1 2" key="1">
    <citation type="journal article" date="2021" name="ISME Commun">
        <title>Automated analysis of genomic sequences facilitates high-throughput and comprehensive description of bacteria.</title>
        <authorList>
            <person name="Hitch T.C.A."/>
        </authorList>
    </citation>
    <scope>NUCLEOTIDE SEQUENCE [LARGE SCALE GENOMIC DNA]</scope>
    <source>
        <strain evidence="1 2">Sanger_02</strain>
    </source>
</reference>
<dbReference type="InterPro" id="IPR023214">
    <property type="entry name" value="HAD_sf"/>
</dbReference>
<keyword evidence="2" id="KW-1185">Reference proteome</keyword>